<evidence type="ECO:0000313" key="2">
    <source>
        <dbReference type="Proteomes" id="UP000029024"/>
    </source>
</evidence>
<comment type="caution">
    <text evidence="1">The sequence shown here is derived from an EMBL/GenBank/DDBJ whole genome shotgun (WGS) entry which is preliminary data.</text>
</comment>
<gene>
    <name evidence="1" type="ORF">BLSS_1795</name>
</gene>
<dbReference type="Proteomes" id="UP000029024">
    <property type="component" value="Unassembled WGS sequence"/>
</dbReference>
<proteinExistence type="predicted"/>
<dbReference type="RefSeq" id="WP_032683701.1">
    <property type="nucleotide sequence ID" value="NZ_JGZA01000013.1"/>
</dbReference>
<organism evidence="1 2">
    <name type="scientific">Bifidobacterium longum subsp. suis</name>
    <dbReference type="NCBI Taxonomy" id="1695"/>
    <lineage>
        <taxon>Bacteria</taxon>
        <taxon>Bacillati</taxon>
        <taxon>Actinomycetota</taxon>
        <taxon>Actinomycetes</taxon>
        <taxon>Bifidobacteriales</taxon>
        <taxon>Bifidobacteriaceae</taxon>
        <taxon>Bifidobacterium</taxon>
    </lineage>
</organism>
<accession>A0A087BHJ8</accession>
<sequence>MPELFRLLDSAQLQTAREAMAATPVAMAALDSTDRLAEYTVDPRQWVGVNGNGMNTIDVMWGAVTKGKQVVSGGGSTDIALHVIEVELVQRSRTLLADTQRSAAIVAGRSRYLHCGYVRGLTPPSCGRCVILAGQPCGSEPFERHPNCDCIAIPTSKTPNTAVTSANEYLDSLSDDQLVKVLGSRANVRAWKDGADLNQLVNAYRRSGSVSSAQRYGRNVKYTTEGMTKHGLASSRMISAGYAKDYVKKGGRYTKVDRPRLMPETIYDICARTGKDPRQMLYDYGWIL</sequence>
<reference evidence="1 2" key="1">
    <citation type="submission" date="2014-03" db="EMBL/GenBank/DDBJ databases">
        <title>Genomics of Bifidobacteria.</title>
        <authorList>
            <person name="Ventura M."/>
            <person name="Milani C."/>
            <person name="Lugli G.A."/>
        </authorList>
    </citation>
    <scope>NUCLEOTIDE SEQUENCE [LARGE SCALE GENOMIC DNA]</scope>
    <source>
        <strain evidence="1 2">LMG 21814</strain>
    </source>
</reference>
<dbReference type="AlphaFoldDB" id="A0A087BHJ8"/>
<protein>
    <submittedName>
        <fullName evidence="1">Uncharacterized protein</fullName>
    </submittedName>
</protein>
<dbReference type="EMBL" id="JGZA01000013">
    <property type="protein sequence ID" value="KFI70498.1"/>
    <property type="molecule type" value="Genomic_DNA"/>
</dbReference>
<evidence type="ECO:0000313" key="1">
    <source>
        <dbReference type="EMBL" id="KFI70498.1"/>
    </source>
</evidence>
<name>A0A087BHJ8_BIFLN</name>